<organism evidence="2 3">
    <name type="scientific">Streptomyces lunalinharesii</name>
    <dbReference type="NCBI Taxonomy" id="333384"/>
    <lineage>
        <taxon>Bacteria</taxon>
        <taxon>Bacillati</taxon>
        <taxon>Actinomycetota</taxon>
        <taxon>Actinomycetes</taxon>
        <taxon>Kitasatosporales</taxon>
        <taxon>Streptomycetaceae</taxon>
        <taxon>Streptomyces</taxon>
    </lineage>
</organism>
<evidence type="ECO:0000256" key="1">
    <source>
        <dbReference type="SAM" id="MobiDB-lite"/>
    </source>
</evidence>
<dbReference type="Proteomes" id="UP001500994">
    <property type="component" value="Unassembled WGS sequence"/>
</dbReference>
<accession>A0ABN3SXU3</accession>
<evidence type="ECO:0000313" key="2">
    <source>
        <dbReference type="EMBL" id="GAA2688737.1"/>
    </source>
</evidence>
<feature type="region of interest" description="Disordered" evidence="1">
    <location>
        <begin position="44"/>
        <end position="93"/>
    </location>
</feature>
<proteinExistence type="predicted"/>
<comment type="caution">
    <text evidence="2">The sequence shown here is derived from an EMBL/GenBank/DDBJ whole genome shotgun (WGS) entry which is preliminary data.</text>
</comment>
<evidence type="ECO:0000313" key="3">
    <source>
        <dbReference type="Proteomes" id="UP001500994"/>
    </source>
</evidence>
<name>A0ABN3SXU3_9ACTN</name>
<gene>
    <name evidence="2" type="ORF">GCM10009864_73280</name>
</gene>
<dbReference type="RefSeq" id="WP_344583865.1">
    <property type="nucleotide sequence ID" value="NZ_BAAARK010000046.1"/>
</dbReference>
<dbReference type="EMBL" id="BAAARK010000046">
    <property type="protein sequence ID" value="GAA2688737.1"/>
    <property type="molecule type" value="Genomic_DNA"/>
</dbReference>
<sequence>MSFRTRGKGRISSLCARADAARWRAAVTAGVLASASVVALGAASAAPQEPDGAVRAAVQAAPKTESARGLWQPPAHRNDGPGAPGPGPGKLDAGFGIEAVSPAQSRSSSYPSYLGGVDVTWRVPTGRDPHDGRDWIEIVDGNGRRVTWDWACRTVHCGANGSTSITANLRRDAAYKALYWSDRSRGAEGRLRAEFAFRT</sequence>
<keyword evidence="3" id="KW-1185">Reference proteome</keyword>
<protein>
    <submittedName>
        <fullName evidence="2">Uncharacterized protein</fullName>
    </submittedName>
</protein>
<reference evidence="2 3" key="1">
    <citation type="journal article" date="2019" name="Int. J. Syst. Evol. Microbiol.">
        <title>The Global Catalogue of Microorganisms (GCM) 10K type strain sequencing project: providing services to taxonomists for standard genome sequencing and annotation.</title>
        <authorList>
            <consortium name="The Broad Institute Genomics Platform"/>
            <consortium name="The Broad Institute Genome Sequencing Center for Infectious Disease"/>
            <person name="Wu L."/>
            <person name="Ma J."/>
        </authorList>
    </citation>
    <scope>NUCLEOTIDE SEQUENCE [LARGE SCALE GENOMIC DNA]</scope>
    <source>
        <strain evidence="2 3">JCM 16374</strain>
    </source>
</reference>